<dbReference type="InterPro" id="IPR013655">
    <property type="entry name" value="PAS_fold_3"/>
</dbReference>
<evidence type="ECO:0000259" key="3">
    <source>
        <dbReference type="PROSITE" id="PS50112"/>
    </source>
</evidence>
<dbReference type="SMART" id="SM00091">
    <property type="entry name" value="PAS"/>
    <property type="match status" value="3"/>
</dbReference>
<comment type="caution">
    <text evidence="6">The sequence shown here is derived from an EMBL/GenBank/DDBJ whole genome shotgun (WGS) entry which is preliminary data.</text>
</comment>
<feature type="transmembrane region" description="Helical" evidence="2">
    <location>
        <begin position="12"/>
        <end position="41"/>
    </location>
</feature>
<dbReference type="InterPro" id="IPR043128">
    <property type="entry name" value="Rev_trsase/Diguanyl_cyclase"/>
</dbReference>
<evidence type="ECO:0000256" key="2">
    <source>
        <dbReference type="SAM" id="Phobius"/>
    </source>
</evidence>
<feature type="domain" description="PAC" evidence="4">
    <location>
        <begin position="366"/>
        <end position="419"/>
    </location>
</feature>
<dbReference type="EMBL" id="RWKW01000123">
    <property type="protein sequence ID" value="RST81790.1"/>
    <property type="molecule type" value="Genomic_DNA"/>
</dbReference>
<feature type="domain" description="PAS" evidence="3">
    <location>
        <begin position="420"/>
        <end position="477"/>
    </location>
</feature>
<dbReference type="InterPro" id="IPR001610">
    <property type="entry name" value="PAC"/>
</dbReference>
<feature type="coiled-coil region" evidence="1">
    <location>
        <begin position="537"/>
        <end position="564"/>
    </location>
</feature>
<dbReference type="InterPro" id="IPR013767">
    <property type="entry name" value="PAS_fold"/>
</dbReference>
<dbReference type="SUPFAM" id="SSF55073">
    <property type="entry name" value="Nucleotide cyclase"/>
    <property type="match status" value="1"/>
</dbReference>
<feature type="transmembrane region" description="Helical" evidence="2">
    <location>
        <begin position="116"/>
        <end position="142"/>
    </location>
</feature>
<dbReference type="InterPro" id="IPR000160">
    <property type="entry name" value="GGDEF_dom"/>
</dbReference>
<dbReference type="Gene3D" id="3.30.70.270">
    <property type="match status" value="1"/>
</dbReference>
<dbReference type="Pfam" id="PF00990">
    <property type="entry name" value="GGDEF"/>
    <property type="match status" value="1"/>
</dbReference>
<dbReference type="InterPro" id="IPR000014">
    <property type="entry name" value="PAS"/>
</dbReference>
<dbReference type="RefSeq" id="WP_126702413.1">
    <property type="nucleotide sequence ID" value="NZ_RWKW01000123.1"/>
</dbReference>
<dbReference type="OrthoDB" id="9814202at2"/>
<dbReference type="Pfam" id="PF08447">
    <property type="entry name" value="PAS_3"/>
    <property type="match status" value="1"/>
</dbReference>
<dbReference type="InterPro" id="IPR000700">
    <property type="entry name" value="PAS-assoc_C"/>
</dbReference>
<feature type="domain" description="PAS" evidence="3">
    <location>
        <begin position="292"/>
        <end position="362"/>
    </location>
</feature>
<dbReference type="NCBIfam" id="TIGR00254">
    <property type="entry name" value="GGDEF"/>
    <property type="match status" value="1"/>
</dbReference>
<feature type="transmembrane region" description="Helical" evidence="2">
    <location>
        <begin position="77"/>
        <end position="96"/>
    </location>
</feature>
<feature type="domain" description="PAC" evidence="4">
    <location>
        <begin position="496"/>
        <end position="549"/>
    </location>
</feature>
<dbReference type="PROSITE" id="PS50112">
    <property type="entry name" value="PAS"/>
    <property type="match status" value="3"/>
</dbReference>
<organism evidence="6 7">
    <name type="scientific">Aquibium carbonis</name>
    <dbReference type="NCBI Taxonomy" id="2495581"/>
    <lineage>
        <taxon>Bacteria</taxon>
        <taxon>Pseudomonadati</taxon>
        <taxon>Pseudomonadota</taxon>
        <taxon>Alphaproteobacteria</taxon>
        <taxon>Hyphomicrobiales</taxon>
        <taxon>Phyllobacteriaceae</taxon>
        <taxon>Aquibium</taxon>
    </lineage>
</organism>
<gene>
    <name evidence="6" type="ORF">EJC49_23765</name>
</gene>
<evidence type="ECO:0000256" key="1">
    <source>
        <dbReference type="SAM" id="Coils"/>
    </source>
</evidence>
<dbReference type="PANTHER" id="PTHR44757:SF4">
    <property type="entry name" value="DIGUANYLATE CYCLASE DGCE-RELATED"/>
    <property type="match status" value="1"/>
</dbReference>
<dbReference type="NCBIfam" id="TIGR00229">
    <property type="entry name" value="sensory_box"/>
    <property type="match status" value="3"/>
</dbReference>
<dbReference type="InterPro" id="IPR029787">
    <property type="entry name" value="Nucleotide_cyclase"/>
</dbReference>
<feature type="domain" description="PAC" evidence="4">
    <location>
        <begin position="633"/>
        <end position="685"/>
    </location>
</feature>
<dbReference type="Pfam" id="PF00989">
    <property type="entry name" value="PAS"/>
    <property type="match status" value="1"/>
</dbReference>
<evidence type="ECO:0000259" key="5">
    <source>
        <dbReference type="PROSITE" id="PS50887"/>
    </source>
</evidence>
<dbReference type="PROSITE" id="PS50113">
    <property type="entry name" value="PAC"/>
    <property type="match status" value="3"/>
</dbReference>
<feature type="transmembrane region" description="Helical" evidence="2">
    <location>
        <begin position="53"/>
        <end position="71"/>
    </location>
</feature>
<dbReference type="PROSITE" id="PS50887">
    <property type="entry name" value="GGDEF"/>
    <property type="match status" value="1"/>
</dbReference>
<reference evidence="6 7" key="1">
    <citation type="submission" date="2018-12" db="EMBL/GenBank/DDBJ databases">
        <title>Mesorhizobium carbonis sp. nov., isolated from coal mine water.</title>
        <authorList>
            <person name="Xin W."/>
            <person name="Xu Z."/>
            <person name="Xiang F."/>
            <person name="Zhang J."/>
            <person name="Xi L."/>
            <person name="Liu J."/>
        </authorList>
    </citation>
    <scope>NUCLEOTIDE SEQUENCE [LARGE SCALE GENOMIC DNA]</scope>
    <source>
        <strain evidence="6 7">B2.3</strain>
    </source>
</reference>
<keyword evidence="2" id="KW-0812">Transmembrane</keyword>
<dbReference type="CDD" id="cd00130">
    <property type="entry name" value="PAS"/>
    <property type="match status" value="3"/>
</dbReference>
<dbReference type="Pfam" id="PF13426">
    <property type="entry name" value="PAS_9"/>
    <property type="match status" value="1"/>
</dbReference>
<dbReference type="InterPro" id="IPR052155">
    <property type="entry name" value="Biofilm_reg_signaling"/>
</dbReference>
<dbReference type="CDD" id="cd01949">
    <property type="entry name" value="GGDEF"/>
    <property type="match status" value="1"/>
</dbReference>
<accession>A0A3R9Y820</accession>
<keyword evidence="2" id="KW-1133">Transmembrane helix</keyword>
<name>A0A3R9Y820_9HYPH</name>
<dbReference type="Gene3D" id="3.30.450.20">
    <property type="entry name" value="PAS domain"/>
    <property type="match status" value="3"/>
</dbReference>
<dbReference type="AlphaFoldDB" id="A0A3R9Y820"/>
<feature type="transmembrane region" description="Helical" evidence="2">
    <location>
        <begin position="154"/>
        <end position="174"/>
    </location>
</feature>
<dbReference type="Proteomes" id="UP000278398">
    <property type="component" value="Unassembled WGS sequence"/>
</dbReference>
<dbReference type="SMART" id="SM00267">
    <property type="entry name" value="GGDEF"/>
    <property type="match status" value="1"/>
</dbReference>
<evidence type="ECO:0000313" key="6">
    <source>
        <dbReference type="EMBL" id="RST81790.1"/>
    </source>
</evidence>
<dbReference type="GO" id="GO:0006355">
    <property type="term" value="P:regulation of DNA-templated transcription"/>
    <property type="evidence" value="ECO:0007669"/>
    <property type="project" value="InterPro"/>
</dbReference>
<protein>
    <submittedName>
        <fullName evidence="6">PAS domain S-box protein</fullName>
    </submittedName>
</protein>
<keyword evidence="1" id="KW-0175">Coiled coil</keyword>
<dbReference type="SMART" id="SM00086">
    <property type="entry name" value="PAC"/>
    <property type="match status" value="3"/>
</dbReference>
<dbReference type="PANTHER" id="PTHR44757">
    <property type="entry name" value="DIGUANYLATE CYCLASE DGCP"/>
    <property type="match status" value="1"/>
</dbReference>
<dbReference type="InterPro" id="IPR035965">
    <property type="entry name" value="PAS-like_dom_sf"/>
</dbReference>
<feature type="domain" description="GGDEF" evidence="5">
    <location>
        <begin position="718"/>
        <end position="850"/>
    </location>
</feature>
<evidence type="ECO:0000313" key="7">
    <source>
        <dbReference type="Proteomes" id="UP000278398"/>
    </source>
</evidence>
<feature type="transmembrane region" description="Helical" evidence="2">
    <location>
        <begin position="205"/>
        <end position="221"/>
    </location>
</feature>
<evidence type="ECO:0000259" key="4">
    <source>
        <dbReference type="PROSITE" id="PS50113"/>
    </source>
</evidence>
<feature type="domain" description="PAS" evidence="3">
    <location>
        <begin position="557"/>
        <end position="608"/>
    </location>
</feature>
<dbReference type="SUPFAM" id="SSF55785">
    <property type="entry name" value="PYP-like sensor domain (PAS domain)"/>
    <property type="match status" value="3"/>
</dbReference>
<feature type="transmembrane region" description="Helical" evidence="2">
    <location>
        <begin position="228"/>
        <end position="249"/>
    </location>
</feature>
<proteinExistence type="predicted"/>
<sequence length="859" mass="93165">MPRLSTEQVRTWSGYLLAASLSLWLSGGAEAPSAIWLANAFAVVQFARMGSRGLAPFASVLSAALVSLLLFGMQPLAALVLALTHAAQVSATVRVMRIWLGPGLPDAHSPERQIQLFAIVALAMPMLFGLAAGPAVALAAGWDIVGTIHEFMTGQLLGAAITMPLAICGGMAFARLKADRAARTAFAQAAIGLAVASSIAMTTLSHPLALIGLSLLVVAFVRPLDETGVIASICGVLAVTIASFGLVPGFPSVGAPFPPRLQPSLSLALVVPLFFAIVRARAALDRRGREESDAVFRRSMEDSAVGMAITDVRGNIQKVNKALADMLGYSIEELDGRVLADFVHDEDRPIAIGQTRKAIKERQTAARIEKRYLRKDGSHLWGQGSISAVFDAQTDRATHLICHIENIDERRRSMEAVAEAESRWNFALTSARQGVWEFDLRKNKVYHSAIWMEMLGYGEEELDDAADQWLELIHPDDLQIAIGMDRANGESSQAFFEAEFRMRHKDGHWVWVLDRGKVIERDRDGSIVRAIGTHTDISRQKEAQERLTESARALQAEKDRLRVMLRSIGDAVICTDGNGCIAFMNPVAEALTGHRLETAIGMPLDRVHAPLDEETRLPIPTSFRGARVESDSVQHRAMLLRPDGTRSFIRQVASPILSAEGDYEGTVIVFQDVSDARALQRQLAHAASHDSLTGLANRARFMDALEELTSGQDRLFGDENHLLFIDLDRFKLVNDTAGHVAGDALLKRIASAMQDCVRATDIVARLGGDEFAVILRGCRLSEAEAIARLVVEAIGRLAFDWEGQEHRVGASVGIAAITIGLEPAEIVADADKGCYAAKAQGRGTVRVHSRETEPLPLSA</sequence>
<keyword evidence="2" id="KW-0472">Membrane</keyword>
<keyword evidence="7" id="KW-1185">Reference proteome</keyword>